<sequence>MSWLTPEFVPDPDCLPSGLQFGDGLFETLAVRDGRCVLWKRHWQRLLKGCECLGFFPLPDEAALLQWLAGEVSCLNGILKLMMVRHAPVRGYAYAPDWRMQVTFKPGAISIPDSVDVWTLDYCISGPALGGIKHMNRLDQVLANRMLGGQAWEGWVKSPAGGWVDGIRTNFLILDASGRIHLPDAGPYGVNGVMRDALLSWLSEQGVSVYNAPVSATTISGAQSAAVMNAIYGLLPVHRLNDRPLNTETMTDWRNLFNAWIRKESQALNQQISG</sequence>
<dbReference type="AlphaFoldDB" id="A0AB39V041"/>
<dbReference type="InterPro" id="IPR043132">
    <property type="entry name" value="BCAT-like_C"/>
</dbReference>
<dbReference type="InterPro" id="IPR043131">
    <property type="entry name" value="BCAT-like_N"/>
</dbReference>
<protein>
    <submittedName>
        <fullName evidence="2">Aminotransferase class IV</fullName>
    </submittedName>
</protein>
<comment type="similarity">
    <text evidence="1">Belongs to the class-IV pyridoxal-phosphate-dependent aminotransferase family.</text>
</comment>
<dbReference type="PANTHER" id="PTHR42743">
    <property type="entry name" value="AMINO-ACID AMINOTRANSFERASE"/>
    <property type="match status" value="1"/>
</dbReference>
<dbReference type="Gene3D" id="3.20.10.10">
    <property type="entry name" value="D-amino Acid Aminotransferase, subunit A, domain 2"/>
    <property type="match status" value="1"/>
</dbReference>
<dbReference type="EMBL" id="CP154858">
    <property type="protein sequence ID" value="XDT73411.1"/>
    <property type="molecule type" value="Genomic_DNA"/>
</dbReference>
<dbReference type="InterPro" id="IPR036038">
    <property type="entry name" value="Aminotransferase-like"/>
</dbReference>
<dbReference type="GO" id="GO:0008483">
    <property type="term" value="F:transaminase activity"/>
    <property type="evidence" value="ECO:0007669"/>
    <property type="project" value="UniProtKB-KW"/>
</dbReference>
<dbReference type="KEGG" id="tcd:AAIA72_05425"/>
<evidence type="ECO:0000256" key="1">
    <source>
        <dbReference type="ARBA" id="ARBA00009320"/>
    </source>
</evidence>
<dbReference type="GO" id="GO:0046394">
    <property type="term" value="P:carboxylic acid biosynthetic process"/>
    <property type="evidence" value="ECO:0007669"/>
    <property type="project" value="UniProtKB-ARBA"/>
</dbReference>
<organism evidence="2">
    <name type="scientific">Thermohahella caldifontis</name>
    <dbReference type="NCBI Taxonomy" id="3142973"/>
    <lineage>
        <taxon>Bacteria</taxon>
        <taxon>Pseudomonadati</taxon>
        <taxon>Pseudomonadota</taxon>
        <taxon>Gammaproteobacteria</taxon>
        <taxon>Oceanospirillales</taxon>
        <taxon>Hahellaceae</taxon>
        <taxon>Thermohahella</taxon>
    </lineage>
</organism>
<name>A0AB39V041_9GAMM</name>
<dbReference type="RefSeq" id="WP_369602402.1">
    <property type="nucleotide sequence ID" value="NZ_CP154858.1"/>
</dbReference>
<dbReference type="Pfam" id="PF01063">
    <property type="entry name" value="Aminotran_4"/>
    <property type="match status" value="1"/>
</dbReference>
<evidence type="ECO:0000313" key="2">
    <source>
        <dbReference type="EMBL" id="XDT73411.1"/>
    </source>
</evidence>
<keyword evidence="2" id="KW-0808">Transferase</keyword>
<keyword evidence="2" id="KW-0032">Aminotransferase</keyword>
<dbReference type="InterPro" id="IPR050571">
    <property type="entry name" value="Class-IV_PLP-Dep_Aminotrnsfr"/>
</dbReference>
<accession>A0AB39V041</accession>
<proteinExistence type="inferred from homology"/>
<dbReference type="PANTHER" id="PTHR42743:SF13">
    <property type="entry name" value="P-LOOP CONTAINING NUCLEOSIDE TRIPHOSPHATE HYDROLASE PROTEIN"/>
    <property type="match status" value="1"/>
</dbReference>
<dbReference type="Gene3D" id="3.30.470.10">
    <property type="match status" value="1"/>
</dbReference>
<dbReference type="SUPFAM" id="SSF56752">
    <property type="entry name" value="D-aminoacid aminotransferase-like PLP-dependent enzymes"/>
    <property type="match status" value="1"/>
</dbReference>
<gene>
    <name evidence="2" type="ORF">AAIA72_05425</name>
</gene>
<dbReference type="InterPro" id="IPR001544">
    <property type="entry name" value="Aminotrans_IV"/>
</dbReference>
<reference evidence="2" key="1">
    <citation type="submission" date="2024-05" db="EMBL/GenBank/DDBJ databases">
        <title>Genome sequencing of novel strain.</title>
        <authorList>
            <person name="Ganbat D."/>
            <person name="Ganbat S."/>
            <person name="Lee S.-J."/>
        </authorList>
    </citation>
    <scope>NUCLEOTIDE SEQUENCE</scope>
    <source>
        <strain evidence="2">SMD15-11</strain>
    </source>
</reference>